<dbReference type="PANTHER" id="PTHR11048:SF39">
    <property type="entry name" value="POLYPRENYL TRANSFERASE AUSN"/>
    <property type="match status" value="1"/>
</dbReference>
<evidence type="ECO:0000256" key="4">
    <source>
        <dbReference type="ARBA" id="ARBA00005985"/>
    </source>
</evidence>
<dbReference type="Gene3D" id="1.20.120.1780">
    <property type="entry name" value="UbiA prenyltransferase"/>
    <property type="match status" value="1"/>
</dbReference>
<dbReference type="GO" id="GO:0008412">
    <property type="term" value="F:4-hydroxybenzoate polyprenyltransferase activity"/>
    <property type="evidence" value="ECO:0007669"/>
    <property type="project" value="UniProtKB-EC"/>
</dbReference>
<dbReference type="Proteomes" id="UP000799429">
    <property type="component" value="Unassembled WGS sequence"/>
</dbReference>
<feature type="transmembrane region" description="Helical" evidence="9">
    <location>
        <begin position="149"/>
        <end position="166"/>
    </location>
</feature>
<comment type="caution">
    <text evidence="10">The sequence shown here is derived from an EMBL/GenBank/DDBJ whole genome shotgun (WGS) entry which is preliminary data.</text>
</comment>
<dbReference type="OrthoDB" id="18170at2759"/>
<sequence>MTSEKGTPKVMAPNHPVVRAYTRPTRGFLALLPHKFVPYAELMRVEKPAGFFTALWPHMFGTLYAACIINSPFHDLLMANTILFFGSFFLRSGACTWNDTVDAPFDRQVSRTRNRPIARRAVGSADAIVFAALQGMICLVLLLELPDHCFWYAIPSVIGLIFYPFAKRVMDVPQLVLALTCGWGILIGITAMGMDPVGDAIAIISHKSAPGAAPSAVQLANALTLPISCFCLYLANVSWTLIYDTVYGHQDSTEDAAAGVKSIVLTLSNNTKPLLAILTAIQTLLFSIAGWGADFGFPYFAGAVVAMAVSLVIMILKVDTADKRSCGFWFQRGVYTTGTLILFGFAGEYARKAL</sequence>
<feature type="transmembrane region" description="Helical" evidence="9">
    <location>
        <begin position="121"/>
        <end position="143"/>
    </location>
</feature>
<feature type="transmembrane region" description="Helical" evidence="9">
    <location>
        <begin position="214"/>
        <end position="235"/>
    </location>
</feature>
<comment type="pathway">
    <text evidence="9">Cofactor biosynthesis; ubiquinone biosynthesis.</text>
</comment>
<evidence type="ECO:0000256" key="6">
    <source>
        <dbReference type="ARBA" id="ARBA00022692"/>
    </source>
</evidence>
<dbReference type="InterPro" id="IPR044878">
    <property type="entry name" value="UbiA_sf"/>
</dbReference>
<gene>
    <name evidence="10" type="ORF">M501DRAFT_1061733</name>
</gene>
<comment type="function">
    <text evidence="9">Catalyzes the prenylation of para-hydroxybenzoate (PHB) with an all-trans polyprenyl group. Mediates the second step in the final reaction sequence of coenzyme Q (CoQ) biosynthesis, which is the condensation of the polyisoprenoid side chain with PHB, generating the first membrane-bound Q intermediate.</text>
</comment>
<keyword evidence="8 9" id="KW-0472">Membrane</keyword>
<dbReference type="EMBL" id="MU006119">
    <property type="protein sequence ID" value="KAF2834441.1"/>
    <property type="molecule type" value="Genomic_DNA"/>
</dbReference>
<dbReference type="CDD" id="cd13959">
    <property type="entry name" value="PT_UbiA_COQ2"/>
    <property type="match status" value="1"/>
</dbReference>
<comment type="similarity">
    <text evidence="4 9">Belongs to the UbiA prenyltransferase family.</text>
</comment>
<evidence type="ECO:0000256" key="7">
    <source>
        <dbReference type="ARBA" id="ARBA00022989"/>
    </source>
</evidence>
<keyword evidence="9" id="KW-0999">Mitochondrion inner membrane</keyword>
<evidence type="ECO:0000256" key="2">
    <source>
        <dbReference type="ARBA" id="ARBA00004141"/>
    </source>
</evidence>
<comment type="pathway">
    <text evidence="3">Secondary metabolite biosynthesis; terpenoid biosynthesis.</text>
</comment>
<dbReference type="Pfam" id="PF01040">
    <property type="entry name" value="UbiA"/>
    <property type="match status" value="1"/>
</dbReference>
<comment type="subcellular location">
    <subcellularLocation>
        <location evidence="2">Membrane</location>
        <topology evidence="2">Multi-pass membrane protein</topology>
    </subcellularLocation>
    <subcellularLocation>
        <location evidence="9">Mitochondrion inner membrane</location>
        <topology evidence="9">Multi-pass membrane protein</topology>
        <orientation evidence="9">Matrix side</orientation>
    </subcellularLocation>
</comment>
<dbReference type="InterPro" id="IPR039653">
    <property type="entry name" value="Prenyltransferase"/>
</dbReference>
<dbReference type="FunFam" id="1.20.120.1780:FF:000001">
    <property type="entry name" value="4-hydroxybenzoate octaprenyltransferase"/>
    <property type="match status" value="1"/>
</dbReference>
<dbReference type="GO" id="GO:0006744">
    <property type="term" value="P:ubiquinone biosynthetic process"/>
    <property type="evidence" value="ECO:0007669"/>
    <property type="project" value="UniProtKB-UniRule"/>
</dbReference>
<evidence type="ECO:0000313" key="10">
    <source>
        <dbReference type="EMBL" id="KAF2834441.1"/>
    </source>
</evidence>
<dbReference type="HAMAP" id="MF_01635">
    <property type="entry name" value="UbiA"/>
    <property type="match status" value="1"/>
</dbReference>
<dbReference type="PROSITE" id="PS00943">
    <property type="entry name" value="UBIA"/>
    <property type="match status" value="1"/>
</dbReference>
<keyword evidence="7 9" id="KW-1133">Transmembrane helix</keyword>
<feature type="transmembrane region" description="Helical" evidence="9">
    <location>
        <begin position="299"/>
        <end position="316"/>
    </location>
</feature>
<feature type="transmembrane region" description="Helical" evidence="9">
    <location>
        <begin position="328"/>
        <end position="346"/>
    </location>
</feature>
<dbReference type="InterPro" id="IPR030470">
    <property type="entry name" value="UbiA_prenylTrfase_CS"/>
</dbReference>
<proteinExistence type="inferred from homology"/>
<name>A0A9P4S2W6_9PEZI</name>
<evidence type="ECO:0000256" key="5">
    <source>
        <dbReference type="ARBA" id="ARBA00022679"/>
    </source>
</evidence>
<dbReference type="PANTHER" id="PTHR11048">
    <property type="entry name" value="PRENYLTRANSFERASES"/>
    <property type="match status" value="1"/>
</dbReference>
<feature type="transmembrane region" description="Helical" evidence="9">
    <location>
        <begin position="274"/>
        <end position="293"/>
    </location>
</feature>
<feature type="transmembrane region" description="Helical" evidence="9">
    <location>
        <begin position="175"/>
        <end position="194"/>
    </location>
</feature>
<reference evidence="10" key="1">
    <citation type="journal article" date="2020" name="Stud. Mycol.">
        <title>101 Dothideomycetes genomes: a test case for predicting lifestyles and emergence of pathogens.</title>
        <authorList>
            <person name="Haridas S."/>
            <person name="Albert R."/>
            <person name="Binder M."/>
            <person name="Bloem J."/>
            <person name="Labutti K."/>
            <person name="Salamov A."/>
            <person name="Andreopoulos B."/>
            <person name="Baker S."/>
            <person name="Barry K."/>
            <person name="Bills G."/>
            <person name="Bluhm B."/>
            <person name="Cannon C."/>
            <person name="Castanera R."/>
            <person name="Culley D."/>
            <person name="Daum C."/>
            <person name="Ezra D."/>
            <person name="Gonzalez J."/>
            <person name="Henrissat B."/>
            <person name="Kuo A."/>
            <person name="Liang C."/>
            <person name="Lipzen A."/>
            <person name="Lutzoni F."/>
            <person name="Magnuson J."/>
            <person name="Mondo S."/>
            <person name="Nolan M."/>
            <person name="Ohm R."/>
            <person name="Pangilinan J."/>
            <person name="Park H.-J."/>
            <person name="Ramirez L."/>
            <person name="Alfaro M."/>
            <person name="Sun H."/>
            <person name="Tritt A."/>
            <person name="Yoshinaga Y."/>
            <person name="Zwiers L.-H."/>
            <person name="Turgeon B."/>
            <person name="Goodwin S."/>
            <person name="Spatafora J."/>
            <person name="Crous P."/>
            <person name="Grigoriev I."/>
        </authorList>
    </citation>
    <scope>NUCLEOTIDE SEQUENCE</scope>
    <source>
        <strain evidence="10">CBS 101060</strain>
    </source>
</reference>
<evidence type="ECO:0000256" key="9">
    <source>
        <dbReference type="HAMAP-Rule" id="MF_03189"/>
    </source>
</evidence>
<evidence type="ECO:0000256" key="8">
    <source>
        <dbReference type="ARBA" id="ARBA00023136"/>
    </source>
</evidence>
<dbReference type="InterPro" id="IPR000537">
    <property type="entry name" value="UbiA_prenyltransferase"/>
</dbReference>
<comment type="cofactor">
    <cofactor evidence="1 9">
        <name>Mg(2+)</name>
        <dbReference type="ChEBI" id="CHEBI:18420"/>
    </cofactor>
</comment>
<comment type="catalytic activity">
    <reaction evidence="9">
        <text>an all-trans-polyprenyl diphosphate + 4-hydroxybenzoate = a 4-hydroxy-3-(all-trans-polyprenyl)benzoate + diphosphate</text>
        <dbReference type="Rhea" id="RHEA:44504"/>
        <dbReference type="Rhea" id="RHEA-COMP:9514"/>
        <dbReference type="Rhea" id="RHEA-COMP:9564"/>
        <dbReference type="ChEBI" id="CHEBI:17879"/>
        <dbReference type="ChEBI" id="CHEBI:33019"/>
        <dbReference type="ChEBI" id="CHEBI:58914"/>
        <dbReference type="ChEBI" id="CHEBI:78396"/>
        <dbReference type="EC" id="2.5.1.39"/>
    </reaction>
</comment>
<dbReference type="GO" id="GO:0005743">
    <property type="term" value="C:mitochondrial inner membrane"/>
    <property type="evidence" value="ECO:0007669"/>
    <property type="project" value="UniProtKB-SubCell"/>
</dbReference>
<keyword evidence="9" id="KW-0496">Mitochondrion</keyword>
<dbReference type="EC" id="2.5.1.39" evidence="9"/>
<evidence type="ECO:0000313" key="11">
    <source>
        <dbReference type="Proteomes" id="UP000799429"/>
    </source>
</evidence>
<dbReference type="FunFam" id="1.10.357.140:FF:000008">
    <property type="entry name" value="4-hydroxybenzoate octaprenyltransferase"/>
    <property type="match status" value="1"/>
</dbReference>
<dbReference type="InterPro" id="IPR006370">
    <property type="entry name" value="HB_polyprenyltransferase-like"/>
</dbReference>
<protein>
    <recommendedName>
        <fullName evidence="9">4-hydroxybenzoate polyprenyltransferase, mitochondrial</fullName>
        <shortName evidence="9">4-HB polyprenyltransferase</shortName>
        <ecNumber evidence="9">2.5.1.39</ecNumber>
    </recommendedName>
    <alternativeName>
        <fullName evidence="9">Para-hydroxybenzoate--polyprenyltransferase</fullName>
        <shortName evidence="9">PHB:PPT</shortName>
        <shortName evidence="9">PHB:polyprenyltransferase</shortName>
    </alternativeName>
</protein>
<evidence type="ECO:0000256" key="3">
    <source>
        <dbReference type="ARBA" id="ARBA00004721"/>
    </source>
</evidence>
<accession>A0A9P4S2W6</accession>
<dbReference type="Gene3D" id="1.10.357.140">
    <property type="entry name" value="UbiA prenyltransferase"/>
    <property type="match status" value="1"/>
</dbReference>
<dbReference type="GO" id="GO:0008299">
    <property type="term" value="P:isoprenoid biosynthetic process"/>
    <property type="evidence" value="ECO:0007669"/>
    <property type="project" value="UniProtKB-UniRule"/>
</dbReference>
<keyword evidence="6 9" id="KW-0812">Transmembrane</keyword>
<keyword evidence="9" id="KW-0414">Isoprene biosynthesis</keyword>
<keyword evidence="5 9" id="KW-0808">Transferase</keyword>
<keyword evidence="9" id="KW-0831">Ubiquinone biosynthesis</keyword>
<dbReference type="AlphaFoldDB" id="A0A9P4S2W6"/>
<keyword evidence="11" id="KW-1185">Reference proteome</keyword>
<organism evidence="10 11">
    <name type="scientific">Patellaria atrata CBS 101060</name>
    <dbReference type="NCBI Taxonomy" id="1346257"/>
    <lineage>
        <taxon>Eukaryota</taxon>
        <taxon>Fungi</taxon>
        <taxon>Dikarya</taxon>
        <taxon>Ascomycota</taxon>
        <taxon>Pezizomycotina</taxon>
        <taxon>Dothideomycetes</taxon>
        <taxon>Dothideomycetes incertae sedis</taxon>
        <taxon>Patellariales</taxon>
        <taxon>Patellariaceae</taxon>
        <taxon>Patellaria</taxon>
    </lineage>
</organism>
<evidence type="ECO:0000256" key="1">
    <source>
        <dbReference type="ARBA" id="ARBA00001946"/>
    </source>
</evidence>